<comment type="caution">
    <text evidence="1">The sequence shown here is derived from an EMBL/GenBank/DDBJ whole genome shotgun (WGS) entry which is preliminary data.</text>
</comment>
<evidence type="ECO:0000313" key="2">
    <source>
        <dbReference type="Proteomes" id="UP000805085"/>
    </source>
</evidence>
<evidence type="ECO:0000313" key="1">
    <source>
        <dbReference type="EMBL" id="NRD22965.1"/>
    </source>
</evidence>
<sequence>MSYNLPSHFSYLPVYQKAMDIIVLSRSISTYLIQDLSYLNADGSENNSIYFTGDIIQQSTCLAPQIINAEQEPCSDKKNKHLERLDRLTTKLYSNCRRLEKSNSNGRDYLPILRGELKKFRKLKHHWMMTL</sequence>
<organism evidence="1 2">
    <name type="scientific">Winogradskyella litoriviva</name>
    <dbReference type="NCBI Taxonomy" id="1220182"/>
    <lineage>
        <taxon>Bacteria</taxon>
        <taxon>Pseudomonadati</taxon>
        <taxon>Bacteroidota</taxon>
        <taxon>Flavobacteriia</taxon>
        <taxon>Flavobacteriales</taxon>
        <taxon>Flavobacteriaceae</taxon>
        <taxon>Winogradskyella</taxon>
    </lineage>
</organism>
<gene>
    <name evidence="1" type="ORF">HNV10_06915</name>
</gene>
<evidence type="ECO:0008006" key="3">
    <source>
        <dbReference type="Google" id="ProtNLM"/>
    </source>
</evidence>
<proteinExistence type="predicted"/>
<protein>
    <recommendedName>
        <fullName evidence="3">Four helix bundle protein</fullName>
    </recommendedName>
</protein>
<dbReference type="Proteomes" id="UP000805085">
    <property type="component" value="Unassembled WGS sequence"/>
</dbReference>
<accession>A0ABX2E3N5</accession>
<keyword evidence="2" id="KW-1185">Reference proteome</keyword>
<reference evidence="1 2" key="1">
    <citation type="journal article" date="2015" name="Int. J. Syst. Evol. Microbiol.">
        <title>Winogradskyella litoriviva sp. nov., isolated from coastal seawater.</title>
        <authorList>
            <person name="Nedashkovskaya O.I."/>
            <person name="Kukhlevskiy A.D."/>
            <person name="Zhukova N.V."/>
            <person name="Kim S.J."/>
            <person name="Rhee S.K."/>
            <person name="Mikhailov V.V."/>
        </authorList>
    </citation>
    <scope>NUCLEOTIDE SEQUENCE [LARGE SCALE GENOMIC DNA]</scope>
    <source>
        <strain evidence="1 2">KMM6491</strain>
    </source>
</reference>
<name>A0ABX2E3N5_9FLAO</name>
<dbReference type="RefSeq" id="WP_173300610.1">
    <property type="nucleotide sequence ID" value="NZ_JABRWQ010000003.1"/>
</dbReference>
<dbReference type="EMBL" id="JABRWQ010000003">
    <property type="protein sequence ID" value="NRD22965.1"/>
    <property type="molecule type" value="Genomic_DNA"/>
</dbReference>